<sequence length="118" mass="13041">MVIFAHPGVDSGKRIRDDSVQGGMLRKGLLKKGRNEVSANAPSGGRCNPWGDRLTNLGDLQFMLYLFQGQNKGKNFLLSVGLFNLWGKEGFAETDKAVMLFFFGGKLAVVIFNENFSH</sequence>
<dbReference type="AlphaFoldDB" id="A0A1Q9C122"/>
<dbReference type="EMBL" id="LSRX01001969">
    <property type="protein sequence ID" value="OLP76612.1"/>
    <property type="molecule type" value="Genomic_DNA"/>
</dbReference>
<reference evidence="1 2" key="1">
    <citation type="submission" date="2016-02" db="EMBL/GenBank/DDBJ databases">
        <title>Genome analysis of coral dinoflagellate symbionts highlights evolutionary adaptations to a symbiotic lifestyle.</title>
        <authorList>
            <person name="Aranda M."/>
            <person name="Li Y."/>
            <person name="Liew Y.J."/>
            <person name="Baumgarten S."/>
            <person name="Simakov O."/>
            <person name="Wilson M."/>
            <person name="Piel J."/>
            <person name="Ashoor H."/>
            <person name="Bougouffa S."/>
            <person name="Bajic V.B."/>
            <person name="Ryu T."/>
            <person name="Ravasi T."/>
            <person name="Bayer T."/>
            <person name="Micklem G."/>
            <person name="Kim H."/>
            <person name="Bhak J."/>
            <person name="Lajeunesse T.C."/>
            <person name="Voolstra C.R."/>
        </authorList>
    </citation>
    <scope>NUCLEOTIDE SEQUENCE [LARGE SCALE GENOMIC DNA]</scope>
    <source>
        <strain evidence="1 2">CCMP2467</strain>
    </source>
</reference>
<protein>
    <submittedName>
        <fullName evidence="1">Uncharacterized protein</fullName>
    </submittedName>
</protein>
<name>A0A1Q9C122_SYMMI</name>
<evidence type="ECO:0000313" key="2">
    <source>
        <dbReference type="Proteomes" id="UP000186817"/>
    </source>
</evidence>
<comment type="caution">
    <text evidence="1">The sequence shown here is derived from an EMBL/GenBank/DDBJ whole genome shotgun (WGS) entry which is preliminary data.</text>
</comment>
<organism evidence="1 2">
    <name type="scientific">Symbiodinium microadriaticum</name>
    <name type="common">Dinoflagellate</name>
    <name type="synonym">Zooxanthella microadriatica</name>
    <dbReference type="NCBI Taxonomy" id="2951"/>
    <lineage>
        <taxon>Eukaryota</taxon>
        <taxon>Sar</taxon>
        <taxon>Alveolata</taxon>
        <taxon>Dinophyceae</taxon>
        <taxon>Suessiales</taxon>
        <taxon>Symbiodiniaceae</taxon>
        <taxon>Symbiodinium</taxon>
    </lineage>
</organism>
<proteinExistence type="predicted"/>
<gene>
    <name evidence="1" type="ORF">AK812_SmicGene43429</name>
</gene>
<dbReference type="Proteomes" id="UP000186817">
    <property type="component" value="Unassembled WGS sequence"/>
</dbReference>
<evidence type="ECO:0000313" key="1">
    <source>
        <dbReference type="EMBL" id="OLP76612.1"/>
    </source>
</evidence>
<keyword evidence="2" id="KW-1185">Reference proteome</keyword>
<accession>A0A1Q9C122</accession>